<dbReference type="InterPro" id="IPR012338">
    <property type="entry name" value="Beta-lactam/transpept-like"/>
</dbReference>
<dbReference type="SUPFAM" id="SSF56601">
    <property type="entry name" value="beta-lactamase/transpeptidase-like"/>
    <property type="match status" value="1"/>
</dbReference>
<dbReference type="GO" id="GO:0006508">
    <property type="term" value="P:proteolysis"/>
    <property type="evidence" value="ECO:0007669"/>
    <property type="project" value="InterPro"/>
</dbReference>
<organism evidence="4 5">
    <name type="scientific">Undibacterium jejuense</name>
    <dbReference type="NCBI Taxonomy" id="1344949"/>
    <lineage>
        <taxon>Bacteria</taxon>
        <taxon>Pseudomonadati</taxon>
        <taxon>Pseudomonadota</taxon>
        <taxon>Betaproteobacteria</taxon>
        <taxon>Burkholderiales</taxon>
        <taxon>Oxalobacteraceae</taxon>
        <taxon>Undibacterium</taxon>
    </lineage>
</organism>
<dbReference type="Proteomes" id="UP000634011">
    <property type="component" value="Unassembled WGS sequence"/>
</dbReference>
<dbReference type="PANTHER" id="PTHR30023:SF0">
    <property type="entry name" value="PENICILLIN-SENSITIVE CARBOXYPEPTIDASE A"/>
    <property type="match status" value="1"/>
</dbReference>
<keyword evidence="3" id="KW-0732">Signal</keyword>
<accession>A0A923HI37</accession>
<comment type="caution">
    <text evidence="4">The sequence shown here is derived from an EMBL/GenBank/DDBJ whole genome shotgun (WGS) entry which is preliminary data.</text>
</comment>
<dbReference type="EC" id="3.4.16.4" evidence="4"/>
<reference evidence="4" key="1">
    <citation type="submission" date="2020-08" db="EMBL/GenBank/DDBJ databases">
        <title>Novel species isolated from subtropical streams in China.</title>
        <authorList>
            <person name="Lu H."/>
        </authorList>
    </citation>
    <scope>NUCLEOTIDE SEQUENCE</scope>
    <source>
        <strain evidence="4">KACC 12607</strain>
    </source>
</reference>
<dbReference type="GO" id="GO:0009002">
    <property type="term" value="F:serine-type D-Ala-D-Ala carboxypeptidase activity"/>
    <property type="evidence" value="ECO:0007669"/>
    <property type="project" value="UniProtKB-EC"/>
</dbReference>
<dbReference type="InterPro" id="IPR000667">
    <property type="entry name" value="Peptidase_S13"/>
</dbReference>
<name>A0A923HI37_9BURK</name>
<evidence type="ECO:0000313" key="5">
    <source>
        <dbReference type="Proteomes" id="UP000634011"/>
    </source>
</evidence>
<dbReference type="GO" id="GO:0000270">
    <property type="term" value="P:peptidoglycan metabolic process"/>
    <property type="evidence" value="ECO:0007669"/>
    <property type="project" value="TreeGrafter"/>
</dbReference>
<keyword evidence="2 4" id="KW-0378">Hydrolase</keyword>
<evidence type="ECO:0000256" key="1">
    <source>
        <dbReference type="ARBA" id="ARBA00006096"/>
    </source>
</evidence>
<gene>
    <name evidence="4" type="primary">dacB</name>
    <name evidence="4" type="ORF">H8K32_10675</name>
</gene>
<sequence length="496" mass="53933">MLSLRFRQLILTVCTSSLCSALVPSDAIAQTVLPVKLATSLQKAGVPASAISVMVLPVNASNADAAVLAQNADLAMHPASTMKLLTTLVALEELGPNFRWKTQILSDAPAATEVLVGNLYLRGGGDPDLTMQKLQEMLRDLRNRGIRSINGNIVLDRSYFQPERSDINMAPFDEHPDAYYNVVPDALLIHSNISSITVESGNDNVETRLLTPLDNTLIINQLRLNKKPCATWEQTWQAPDVSVSDNAAINITLNSSFPRNCKITQHLNILDRNQYITHLIRGLWQELGGSWQGKIVDGKTPSSANLLLEHQSETLADTIRIVNKHSDNAMARSIYLSLGTESNPLLNTNSAQAADARIRAWLFRHGINDAGIVLENGSGLSRTEQISARQMAALLLAGARSNWYPEFASSLPVAGMDGTMRKRLKDSPAAQNARIKTGTLKDSVAIAGYVRDVNGQNWVVVAMVNTDAAGKARTALDTLINWVASGRDDAANLFEP</sequence>
<evidence type="ECO:0000256" key="2">
    <source>
        <dbReference type="ARBA" id="ARBA00022801"/>
    </source>
</evidence>
<dbReference type="Gene3D" id="3.40.710.10">
    <property type="entry name" value="DD-peptidase/beta-lactamase superfamily"/>
    <property type="match status" value="1"/>
</dbReference>
<keyword evidence="5" id="KW-1185">Reference proteome</keyword>
<dbReference type="EMBL" id="JACOFV010000009">
    <property type="protein sequence ID" value="MBC3862565.1"/>
    <property type="molecule type" value="Genomic_DNA"/>
</dbReference>
<comment type="similarity">
    <text evidence="1">Belongs to the peptidase S13 family.</text>
</comment>
<dbReference type="Pfam" id="PF02113">
    <property type="entry name" value="Peptidase_S13"/>
    <property type="match status" value="1"/>
</dbReference>
<proteinExistence type="inferred from homology"/>
<keyword evidence="4" id="KW-0645">Protease</keyword>
<evidence type="ECO:0000313" key="4">
    <source>
        <dbReference type="EMBL" id="MBC3862565.1"/>
    </source>
</evidence>
<protein>
    <submittedName>
        <fullName evidence="4">D-alanyl-D-alanine carboxypeptidase/D-alanyl-D-alanine-endopeptidase</fullName>
        <ecNumber evidence="4">3.4.16.4</ecNumber>
    </submittedName>
</protein>
<feature type="signal peptide" evidence="3">
    <location>
        <begin position="1"/>
        <end position="29"/>
    </location>
</feature>
<dbReference type="Gene3D" id="3.50.80.20">
    <property type="entry name" value="D-Ala-D-Ala carboxypeptidase C, peptidase S13"/>
    <property type="match status" value="1"/>
</dbReference>
<dbReference type="RefSeq" id="WP_186912491.1">
    <property type="nucleotide sequence ID" value="NZ_JACOFV010000009.1"/>
</dbReference>
<dbReference type="PRINTS" id="PR00922">
    <property type="entry name" value="DADACBPTASE3"/>
</dbReference>
<feature type="chain" id="PRO_5037733846" evidence="3">
    <location>
        <begin position="30"/>
        <end position="496"/>
    </location>
</feature>
<dbReference type="AlphaFoldDB" id="A0A923HI37"/>
<keyword evidence="4" id="KW-0121">Carboxypeptidase</keyword>
<dbReference type="PANTHER" id="PTHR30023">
    <property type="entry name" value="D-ALANYL-D-ALANINE CARBOXYPEPTIDASE"/>
    <property type="match status" value="1"/>
</dbReference>
<evidence type="ECO:0000256" key="3">
    <source>
        <dbReference type="SAM" id="SignalP"/>
    </source>
</evidence>
<dbReference type="NCBIfam" id="TIGR00666">
    <property type="entry name" value="PBP4"/>
    <property type="match status" value="1"/>
</dbReference>